<proteinExistence type="inferred from homology"/>
<dbReference type="InterPro" id="IPR007695">
    <property type="entry name" value="DNA_mismatch_repair_MutS-lik_N"/>
</dbReference>
<dbReference type="GO" id="GO:0005524">
    <property type="term" value="F:ATP binding"/>
    <property type="evidence" value="ECO:0007669"/>
    <property type="project" value="UniProtKB-UniRule"/>
</dbReference>
<dbReference type="NCBIfam" id="NF003810">
    <property type="entry name" value="PRK05399.1"/>
    <property type="match status" value="1"/>
</dbReference>
<feature type="compositionally biased region" description="Acidic residues" evidence="8">
    <location>
        <begin position="265"/>
        <end position="286"/>
    </location>
</feature>
<protein>
    <recommendedName>
        <fullName evidence="6">DNA mismatch repair protein</fullName>
    </recommendedName>
</protein>
<dbReference type="GO" id="GO:0032301">
    <property type="term" value="C:MutSalpha complex"/>
    <property type="evidence" value="ECO:0007669"/>
    <property type="project" value="TreeGrafter"/>
</dbReference>
<dbReference type="SUPFAM" id="SSF52540">
    <property type="entry name" value="P-loop containing nucleoside triphosphate hydrolases"/>
    <property type="match status" value="1"/>
</dbReference>
<dbReference type="InterPro" id="IPR036187">
    <property type="entry name" value="DNA_mismatch_repair_MutS_sf"/>
</dbReference>
<sequence length="1329" mass="149663">MANRVSLASVFSSTNITVLVTVKTKKMSKSSQKNTLFNYFVKSPTGSTTPSRGSSALASSPSLSSPSANTTPRRTALTPSNNDTPKLKVKQGISKTLLSQKEGYELGSLVWSKLDGFPWWPSLVCLHPVKKIEKENGKIHVQFFDNPPTRSWIHMKFARPYTGSQSFESLGVGKPQDSSWHEACKEADKALNIPLEERHSLVVELLPSDEENSMSEGSTPKTSSKTSKKPEGPKPKRRRILAQVDSDDDVSDEEYKPVKIASSESEAEDSLIEEEQEEEIPEEEEETPVKRKRKLPAMNSKSVISTPSNIISFACDSPSTISNSTKKKLSDFSCRDADGAICDSQSEDRRFSHLSYDFLKPEKIRDAQRRRPDDPEYDPRTIYVPDSFKQSLTPAMRQWWEMKINNFDVILFFKVGKFYELYHTDALIAVKELGIILMKGDHAHCGFPERGFAKYSSQLIEKGYKVARVEQTETPEMMVERCKRMSRPTKFDRVVEREVCQITSRGTRTYNAIEGDNWQVEHHFLMAVWEKSGPEGAGGKVEFGVAFVDTSIGNFQLGQFEDDRYRSRLSTLLTRYNPVEIISSKRGISADTSQVWNAACPAALHELVSSNADCWDPMKTLRSLAESDCFKVNGDLNWPEGIKPLLDETSTLGLAAKEESELAIRALGALCWYLKECKLDQELLSRRSFQVYHPIDQEPQEDALIGSHMVLDGMTLRNLDVLVNSSMGTATGSLLERLNRCNTAFGQRMLRHWLCAPLCQQESIDDRLDAVEYLLNDASVVEKVGKILKTLPDLERLVNKIHSQGSSLKAKNHPDSRAVFFDGHIYNKKKITDFLLTLEGFRSAQKVEEYFRESTIISKLLNQSVKLKSQGGEFPDMDKELEFFRLAFDHQQAAKEGTMIPRPGVDKQYDQALERIAEVQAEAEKYLQDQKRHFGGKVTFIGTDKKRFQLEVSEAVGGRAGPSYELQGQRKGFKRYYTTESRGFLQQMLAAEEQRNAALKDISRRIFEQFDSHHVLWENAIKCLSVLDVLLALTAFAADQKVCRPRIVSPGSHQSPFLRLVQGRHPAHSQLFANNEFIPNDVSIGSFLPSEADPPVEADHSLTLVTGPNMGGKSTLMRQVGLCVILAQMGSFVPAEEFELTPVDRLFTRLGANDHILGGESTFFVELSETAAILKHATLHSLVLLDELGRGTATFDGTAIAYSVVDYLARRQCRTLFSTHYHSLVHDLSSHPQVRLGHMACMVENDEEVDDPSQENIIFLYQFVDGACPKSYGFHAARLAGLERNIITRGFQQAKQMESRMLSVQLFRDMFQKQTTLPVDFQPNWNCLL</sequence>
<dbReference type="CDD" id="cd05837">
    <property type="entry name" value="PWWP_MSH6"/>
    <property type="match status" value="1"/>
</dbReference>
<dbReference type="Pfam" id="PF01624">
    <property type="entry name" value="MutS_I"/>
    <property type="match status" value="1"/>
</dbReference>
<evidence type="ECO:0000256" key="1">
    <source>
        <dbReference type="ARBA" id="ARBA00006271"/>
    </source>
</evidence>
<accession>A0A162NM85</accession>
<dbReference type="SMART" id="SM00534">
    <property type="entry name" value="MUTSac"/>
    <property type="match status" value="1"/>
</dbReference>
<evidence type="ECO:0000256" key="6">
    <source>
        <dbReference type="PIRNR" id="PIRNR037677"/>
    </source>
</evidence>
<dbReference type="InterPro" id="IPR007696">
    <property type="entry name" value="DNA_mismatch_repair_MutS_core"/>
</dbReference>
<dbReference type="FunFam" id="1.10.1420.10:FF:000005">
    <property type="entry name" value="DNA mismatch repair protein"/>
    <property type="match status" value="1"/>
</dbReference>
<dbReference type="SUPFAM" id="SSF48334">
    <property type="entry name" value="DNA repair protein MutS, domain III"/>
    <property type="match status" value="1"/>
</dbReference>
<dbReference type="Proteomes" id="UP000076858">
    <property type="component" value="Unassembled WGS sequence"/>
</dbReference>
<gene>
    <name evidence="10" type="ORF">APZ42_016097</name>
</gene>
<keyword evidence="11" id="KW-1185">Reference proteome</keyword>
<dbReference type="InterPro" id="IPR027417">
    <property type="entry name" value="P-loop_NTPase"/>
</dbReference>
<evidence type="ECO:0000313" key="11">
    <source>
        <dbReference type="Proteomes" id="UP000076858"/>
    </source>
</evidence>
<evidence type="ECO:0000256" key="3">
    <source>
        <dbReference type="ARBA" id="ARBA00022763"/>
    </source>
</evidence>
<feature type="region of interest" description="Disordered" evidence="8">
    <location>
        <begin position="207"/>
        <end position="294"/>
    </location>
</feature>
<dbReference type="Pfam" id="PF00488">
    <property type="entry name" value="MutS_V"/>
    <property type="match status" value="1"/>
</dbReference>
<evidence type="ECO:0000256" key="2">
    <source>
        <dbReference type="ARBA" id="ARBA00022741"/>
    </source>
</evidence>
<keyword evidence="2 6" id="KW-0547">Nucleotide-binding</keyword>
<dbReference type="PROSITE" id="PS00486">
    <property type="entry name" value="DNA_MISMATCH_REPAIR_2"/>
    <property type="match status" value="1"/>
</dbReference>
<keyword evidence="3 6" id="KW-0227">DNA damage</keyword>
<dbReference type="InterPro" id="IPR036678">
    <property type="entry name" value="MutS_con_dom_sf"/>
</dbReference>
<dbReference type="GO" id="GO:0006298">
    <property type="term" value="P:mismatch repair"/>
    <property type="evidence" value="ECO:0007669"/>
    <property type="project" value="InterPro"/>
</dbReference>
<evidence type="ECO:0000259" key="9">
    <source>
        <dbReference type="PROSITE" id="PS50812"/>
    </source>
</evidence>
<dbReference type="SMART" id="SM00533">
    <property type="entry name" value="MUTSd"/>
    <property type="match status" value="1"/>
</dbReference>
<dbReference type="FunFam" id="3.40.1170.10:FF:000002">
    <property type="entry name" value="DNA mismatch repair protein"/>
    <property type="match status" value="1"/>
</dbReference>
<keyword evidence="5 6" id="KW-0238">DNA-binding</keyword>
<dbReference type="Gene3D" id="3.40.50.300">
    <property type="entry name" value="P-loop containing nucleotide triphosphate hydrolases"/>
    <property type="match status" value="1"/>
</dbReference>
<dbReference type="EMBL" id="LRGB01000568">
    <property type="protein sequence ID" value="KZS18116.1"/>
    <property type="molecule type" value="Genomic_DNA"/>
</dbReference>
<evidence type="ECO:0000313" key="10">
    <source>
        <dbReference type="EMBL" id="KZS18116.1"/>
    </source>
</evidence>
<dbReference type="InterPro" id="IPR000313">
    <property type="entry name" value="PWWP_dom"/>
</dbReference>
<dbReference type="InterPro" id="IPR045076">
    <property type="entry name" value="MutS"/>
</dbReference>
<dbReference type="SMART" id="SM00293">
    <property type="entry name" value="PWWP"/>
    <property type="match status" value="1"/>
</dbReference>
<dbReference type="GO" id="GO:0030983">
    <property type="term" value="F:mismatched DNA binding"/>
    <property type="evidence" value="ECO:0007669"/>
    <property type="project" value="UniProtKB-UniRule"/>
</dbReference>
<dbReference type="FunFam" id="3.40.50.300:FF:000645">
    <property type="entry name" value="DNA mismatch repair protein"/>
    <property type="match status" value="1"/>
</dbReference>
<dbReference type="Pfam" id="PF05192">
    <property type="entry name" value="MutS_III"/>
    <property type="match status" value="1"/>
</dbReference>
<keyword evidence="6 7" id="KW-0234">DNA repair</keyword>
<evidence type="ECO:0000256" key="7">
    <source>
        <dbReference type="RuleBase" id="RU003756"/>
    </source>
</evidence>
<dbReference type="SUPFAM" id="SSF53150">
    <property type="entry name" value="DNA repair protein MutS, domain II"/>
    <property type="match status" value="1"/>
</dbReference>
<evidence type="ECO:0000256" key="5">
    <source>
        <dbReference type="ARBA" id="ARBA00023125"/>
    </source>
</evidence>
<dbReference type="Gene3D" id="2.30.30.140">
    <property type="match status" value="1"/>
</dbReference>
<reference evidence="10 11" key="1">
    <citation type="submission" date="2016-03" db="EMBL/GenBank/DDBJ databases">
        <title>EvidentialGene: Evidence-directed Construction of Genes on Genomes.</title>
        <authorList>
            <person name="Gilbert D.G."/>
            <person name="Choi J.-H."/>
            <person name="Mockaitis K."/>
            <person name="Colbourne J."/>
            <person name="Pfrender M."/>
        </authorList>
    </citation>
    <scope>NUCLEOTIDE SEQUENCE [LARGE SCALE GENOMIC DNA]</scope>
    <source>
        <strain evidence="10 11">Xinb3</strain>
        <tissue evidence="10">Complete organism</tissue>
    </source>
</reference>
<dbReference type="Gene3D" id="3.30.420.110">
    <property type="entry name" value="MutS, connector domain"/>
    <property type="match status" value="1"/>
</dbReference>
<feature type="compositionally biased region" description="Low complexity" evidence="8">
    <location>
        <begin position="44"/>
        <end position="68"/>
    </location>
</feature>
<dbReference type="InterPro" id="IPR000432">
    <property type="entry name" value="DNA_mismatch_repair_MutS_C"/>
</dbReference>
<comment type="similarity">
    <text evidence="1 6 7">Belongs to the DNA mismatch repair MutS family.</text>
</comment>
<name>A0A162NM85_9CRUS</name>
<dbReference type="InterPro" id="IPR007860">
    <property type="entry name" value="DNA_mmatch_repair_MutS_con_dom"/>
</dbReference>
<keyword evidence="4 6" id="KW-0067">ATP-binding</keyword>
<dbReference type="PIRSF" id="PIRSF037677">
    <property type="entry name" value="DNA_mis_repair_Msh6"/>
    <property type="match status" value="1"/>
</dbReference>
<dbReference type="Pfam" id="PF00855">
    <property type="entry name" value="PWWP"/>
    <property type="match status" value="1"/>
</dbReference>
<organism evidence="10 11">
    <name type="scientific">Daphnia magna</name>
    <dbReference type="NCBI Taxonomy" id="35525"/>
    <lineage>
        <taxon>Eukaryota</taxon>
        <taxon>Metazoa</taxon>
        <taxon>Ecdysozoa</taxon>
        <taxon>Arthropoda</taxon>
        <taxon>Crustacea</taxon>
        <taxon>Branchiopoda</taxon>
        <taxon>Diplostraca</taxon>
        <taxon>Cladocera</taxon>
        <taxon>Anomopoda</taxon>
        <taxon>Daphniidae</taxon>
        <taxon>Daphnia</taxon>
    </lineage>
</organism>
<dbReference type="InterPro" id="IPR017261">
    <property type="entry name" value="DNA_mismatch_repair_MutS/MSH"/>
</dbReference>
<dbReference type="Gene3D" id="3.40.1170.10">
    <property type="entry name" value="DNA repair protein MutS, domain I"/>
    <property type="match status" value="1"/>
</dbReference>
<dbReference type="PROSITE" id="PS50812">
    <property type="entry name" value="PWWP"/>
    <property type="match status" value="1"/>
</dbReference>
<dbReference type="Pfam" id="PF05190">
    <property type="entry name" value="MutS_IV"/>
    <property type="match status" value="1"/>
</dbReference>
<comment type="caution">
    <text evidence="10">The sequence shown here is derived from an EMBL/GenBank/DDBJ whole genome shotgun (WGS) entry which is preliminary data.</text>
</comment>
<dbReference type="SUPFAM" id="SSF55271">
    <property type="entry name" value="DNA repair protein MutS, domain I"/>
    <property type="match status" value="1"/>
</dbReference>
<evidence type="ECO:0000256" key="8">
    <source>
        <dbReference type="SAM" id="MobiDB-lite"/>
    </source>
</evidence>
<dbReference type="InterPro" id="IPR016151">
    <property type="entry name" value="DNA_mismatch_repair_MutS_N"/>
</dbReference>
<comment type="function">
    <text evidence="6 7">Component of the post-replicative DNA mismatch repair system (MMR).</text>
</comment>
<dbReference type="OrthoDB" id="121051at2759"/>
<dbReference type="GO" id="GO:0140664">
    <property type="term" value="F:ATP-dependent DNA damage sensor activity"/>
    <property type="evidence" value="ECO:0007669"/>
    <property type="project" value="InterPro"/>
</dbReference>
<feature type="compositionally biased region" description="Low complexity" evidence="8">
    <location>
        <begin position="215"/>
        <end position="225"/>
    </location>
</feature>
<feature type="region of interest" description="Disordered" evidence="8">
    <location>
        <begin position="44"/>
        <end position="85"/>
    </location>
</feature>
<dbReference type="PANTHER" id="PTHR11361:SF148">
    <property type="entry name" value="DNA MISMATCH REPAIR PROTEIN MSH6"/>
    <property type="match status" value="1"/>
</dbReference>
<feature type="domain" description="PWWP" evidence="9">
    <location>
        <begin position="106"/>
        <end position="164"/>
    </location>
</feature>
<dbReference type="Gene3D" id="1.10.1420.10">
    <property type="match status" value="2"/>
</dbReference>
<dbReference type="PANTHER" id="PTHR11361">
    <property type="entry name" value="DNA MISMATCH REPAIR PROTEIN MUTS FAMILY MEMBER"/>
    <property type="match status" value="1"/>
</dbReference>
<dbReference type="SUPFAM" id="SSF63748">
    <property type="entry name" value="Tudor/PWWP/MBT"/>
    <property type="match status" value="1"/>
</dbReference>
<evidence type="ECO:0000256" key="4">
    <source>
        <dbReference type="ARBA" id="ARBA00022840"/>
    </source>
</evidence>
<dbReference type="STRING" id="35525.A0A162NM85"/>
<dbReference type="Pfam" id="PF05188">
    <property type="entry name" value="MutS_II"/>
    <property type="match status" value="1"/>
</dbReference>
<dbReference type="InterPro" id="IPR007861">
    <property type="entry name" value="DNA_mismatch_repair_MutS_clamp"/>
</dbReference>
<feature type="compositionally biased region" description="Polar residues" evidence="8">
    <location>
        <begin position="69"/>
        <end position="84"/>
    </location>
</feature>